<feature type="compositionally biased region" description="Basic and acidic residues" evidence="2">
    <location>
        <begin position="697"/>
        <end position="708"/>
    </location>
</feature>
<feature type="region of interest" description="Disordered" evidence="2">
    <location>
        <begin position="614"/>
        <end position="708"/>
    </location>
</feature>
<dbReference type="AlphaFoldDB" id="A0A3B0J5X6"/>
<evidence type="ECO:0000256" key="1">
    <source>
        <dbReference type="SAM" id="Coils"/>
    </source>
</evidence>
<keyword evidence="1" id="KW-0175">Coiled coil</keyword>
<feature type="region of interest" description="Disordered" evidence="2">
    <location>
        <begin position="30"/>
        <end position="60"/>
    </location>
</feature>
<evidence type="ECO:0000313" key="4">
    <source>
        <dbReference type="Proteomes" id="UP000268350"/>
    </source>
</evidence>
<organism evidence="3 4">
    <name type="scientific">Drosophila guanche</name>
    <name type="common">Fruit fly</name>
    <dbReference type="NCBI Taxonomy" id="7266"/>
    <lineage>
        <taxon>Eukaryota</taxon>
        <taxon>Metazoa</taxon>
        <taxon>Ecdysozoa</taxon>
        <taxon>Arthropoda</taxon>
        <taxon>Hexapoda</taxon>
        <taxon>Insecta</taxon>
        <taxon>Pterygota</taxon>
        <taxon>Neoptera</taxon>
        <taxon>Endopterygota</taxon>
        <taxon>Diptera</taxon>
        <taxon>Brachycera</taxon>
        <taxon>Muscomorpha</taxon>
        <taxon>Ephydroidea</taxon>
        <taxon>Drosophilidae</taxon>
        <taxon>Drosophila</taxon>
        <taxon>Sophophora</taxon>
    </lineage>
</organism>
<accession>A0A3B0J5X6</accession>
<keyword evidence="4" id="KW-1185">Reference proteome</keyword>
<feature type="compositionally biased region" description="Low complexity" evidence="2">
    <location>
        <begin position="648"/>
        <end position="660"/>
    </location>
</feature>
<dbReference type="EMBL" id="OUUW01000002">
    <property type="protein sequence ID" value="SPP77277.1"/>
    <property type="molecule type" value="Genomic_DNA"/>
</dbReference>
<dbReference type="Proteomes" id="UP000268350">
    <property type="component" value="Unassembled WGS sequence"/>
</dbReference>
<name>A0A3B0J5X6_DROGU</name>
<feature type="compositionally biased region" description="Basic residues" evidence="2">
    <location>
        <begin position="677"/>
        <end position="691"/>
    </location>
</feature>
<evidence type="ECO:0000313" key="3">
    <source>
        <dbReference type="EMBL" id="SPP77277.1"/>
    </source>
</evidence>
<feature type="compositionally biased region" description="Basic and acidic residues" evidence="2">
    <location>
        <begin position="47"/>
        <end position="60"/>
    </location>
</feature>
<protein>
    <submittedName>
        <fullName evidence="3">Uncharacterized protein</fullName>
    </submittedName>
</protein>
<feature type="compositionally biased region" description="Low complexity" evidence="2">
    <location>
        <begin position="614"/>
        <end position="631"/>
    </location>
</feature>
<dbReference type="OrthoDB" id="7859978at2759"/>
<proteinExistence type="predicted"/>
<gene>
    <name evidence="3" type="ORF">DGUA_6G007942</name>
</gene>
<evidence type="ECO:0000256" key="2">
    <source>
        <dbReference type="SAM" id="MobiDB-lite"/>
    </source>
</evidence>
<dbReference type="STRING" id="7266.A0A3B0J5X6"/>
<reference evidence="4" key="1">
    <citation type="submission" date="2018-01" db="EMBL/GenBank/DDBJ databases">
        <authorList>
            <person name="Alioto T."/>
            <person name="Alioto T."/>
        </authorList>
    </citation>
    <scope>NUCLEOTIDE SEQUENCE [LARGE SCALE GENOMIC DNA]</scope>
</reference>
<sequence length="802" mass="92045">MLKFSVVTGRARYVANQLKKIEMTALQSSFKKSPDESELIDGNKFTSYEETKEVEDPMAPKEEEAIQFPDMNVPNDSTIHYEVIFDADDDNETKEVEDSMATKEEDMQMPEMDLASDSMIHYEVIFDTDNDNGTKEVEDPMATKEEDLQMPEVIQYDVIFDADEDDKTKEVIDPMATKEEDIEMPAMDAANDPLIHYPVIINTDDDNNIYIKNKSEENEQEVGEIHNPQPMQDQCHSIIENCSQLVTGQEQPYPHLRWHNPNCELLDEKMGLLEDFQNTSTAEASQNQVENNEQVNTSEERVEAKEESFQPILEVQQQQQLETVLTSNSQLYQSNQHMQHQMVEAQTEPHALCYSVPVSVSSSIASTSNASSVAAGGNSILCHHNVLPPVETFLPSRVTHNNSVDNFRQEHVDVEPLLHSALVYPWIQQNLDTYPAHSIQNQQQKLQLAQAQAKAQVEAQAQARAQAEAQAQARAQAQAQAQQRLFAHSTVSYIIPKISQQQQVVCQQNILETIGELDKLKVMQQKLKQQDEEQQRFFYTNLEAIHKERAEDDHRFQLKMKKSIKAENLLKADKVKQQRKVRAEQQKLDVQIREQQRQLSWRQHQQQLLLQHQFNQQQEQQQQQHILQSQRVPQPHHTPMFEPPPYIYPSSSSTSYMQSSAAGSEFQAKPMPPPPPLKRKPTNSATAKRRSSQAEEAQLRREINERRATPYPIPSMEIHYPPAATAPVSSTFPHIQFQPIYTPCPPERIVEQRANDHEQDAARASASHFITNFFLELSERENAHKIGCDYSIQYRNEHNKNK</sequence>
<feature type="coiled-coil region" evidence="1">
    <location>
        <begin position="439"/>
        <end position="470"/>
    </location>
</feature>